<evidence type="ECO:0000256" key="1">
    <source>
        <dbReference type="SAM" id="SignalP"/>
    </source>
</evidence>
<reference evidence="3" key="1">
    <citation type="submission" date="2018-04" db="EMBL/GenBank/DDBJ databases">
        <authorList>
            <person name="Watanabe M."/>
            <person name="Kojima H."/>
        </authorList>
    </citation>
    <scope>NUCLEOTIDE SEQUENCE [LARGE SCALE GENOMIC DNA]</scope>
    <source>
        <strain evidence="3">Dysh456</strain>
    </source>
</reference>
<organism evidence="2 3">
    <name type="scientific">Aerosticca soli</name>
    <dbReference type="NCBI Taxonomy" id="2010829"/>
    <lineage>
        <taxon>Bacteria</taxon>
        <taxon>Pseudomonadati</taxon>
        <taxon>Pseudomonadota</taxon>
        <taxon>Gammaproteobacteria</taxon>
        <taxon>Lysobacterales</taxon>
        <taxon>Rhodanobacteraceae</taxon>
        <taxon>Aerosticca</taxon>
    </lineage>
</organism>
<evidence type="ECO:0000313" key="3">
    <source>
        <dbReference type="Proteomes" id="UP000270530"/>
    </source>
</evidence>
<dbReference type="Proteomes" id="UP000270530">
    <property type="component" value="Chromosome"/>
</dbReference>
<sequence length="173" mass="18792">MTSSLLRRLGALGLLAASMPAAATTQVTIEGARSYMDSHGTNAAFVEAVFPEHALGQRFSWAPDITAGWIDGRDIAKYRDDKYGTRSSVALLAAGARFSYGDEHDWYRPFFFSFQVAGTNHTTMALSSHYQFVSTLGWQASHFMAAIRHISNGSLSGPNRGETMGLVGVTFAF</sequence>
<feature type="signal peptide" evidence="1">
    <location>
        <begin position="1"/>
        <end position="23"/>
    </location>
</feature>
<dbReference type="RefSeq" id="WP_126539747.1">
    <property type="nucleotide sequence ID" value="NZ_AP018560.1"/>
</dbReference>
<evidence type="ECO:0000313" key="2">
    <source>
        <dbReference type="EMBL" id="BBD81231.1"/>
    </source>
</evidence>
<dbReference type="AlphaFoldDB" id="A0A2Z6E8T6"/>
<dbReference type="EMBL" id="AP018560">
    <property type="protein sequence ID" value="BBD81231.1"/>
    <property type="molecule type" value="Genomic_DNA"/>
</dbReference>
<proteinExistence type="predicted"/>
<dbReference type="KEGG" id="rbd:ALSL_2607"/>
<reference evidence="3" key="2">
    <citation type="submission" date="2018-06" db="EMBL/GenBank/DDBJ databases">
        <title>Genome sequence of Rhodanobacteraceae bacterium strain Dysh456.</title>
        <authorList>
            <person name="Fukui M."/>
        </authorList>
    </citation>
    <scope>NUCLEOTIDE SEQUENCE [LARGE SCALE GENOMIC DNA]</scope>
    <source>
        <strain evidence="3">Dysh456</strain>
    </source>
</reference>
<accession>A0A2Z6E8T6</accession>
<keyword evidence="1" id="KW-0732">Signal</keyword>
<keyword evidence="3" id="KW-1185">Reference proteome</keyword>
<evidence type="ECO:0008006" key="4">
    <source>
        <dbReference type="Google" id="ProtNLM"/>
    </source>
</evidence>
<protein>
    <recommendedName>
        <fullName evidence="4">Lipid A 3-O-deacylase</fullName>
    </recommendedName>
</protein>
<name>A0A2Z6E8T6_9GAMM</name>
<gene>
    <name evidence="2" type="ORF">ALSL_2607</name>
</gene>
<feature type="chain" id="PRO_5016243627" description="Lipid A 3-O-deacylase" evidence="1">
    <location>
        <begin position="24"/>
        <end position="173"/>
    </location>
</feature>
<dbReference type="OrthoDB" id="5952859at2"/>